<dbReference type="CDD" id="cd11386">
    <property type="entry name" value="MCP_signal"/>
    <property type="match status" value="1"/>
</dbReference>
<dbReference type="PROSITE" id="PS50111">
    <property type="entry name" value="CHEMOTAXIS_TRANSDUC_2"/>
    <property type="match status" value="1"/>
</dbReference>
<evidence type="ECO:0000313" key="8">
    <source>
        <dbReference type="EMBL" id="QWV92919.1"/>
    </source>
</evidence>
<feature type="transmembrane region" description="Helical" evidence="5">
    <location>
        <begin position="12"/>
        <end position="32"/>
    </location>
</feature>
<name>A0ABX8J891_9BACT</name>
<evidence type="ECO:0000256" key="1">
    <source>
        <dbReference type="ARBA" id="ARBA00023224"/>
    </source>
</evidence>
<evidence type="ECO:0000256" key="4">
    <source>
        <dbReference type="SAM" id="Coils"/>
    </source>
</evidence>
<keyword evidence="4" id="KW-0175">Coiled coil</keyword>
<keyword evidence="1 3" id="KW-0807">Transducer</keyword>
<evidence type="ECO:0000256" key="3">
    <source>
        <dbReference type="PROSITE-ProRule" id="PRU00284"/>
    </source>
</evidence>
<feature type="coiled-coil region" evidence="4">
    <location>
        <begin position="137"/>
        <end position="164"/>
    </location>
</feature>
<dbReference type="PROSITE" id="PS50885">
    <property type="entry name" value="HAMP"/>
    <property type="match status" value="1"/>
</dbReference>
<gene>
    <name evidence="8" type="ORF">KP004_17365</name>
</gene>
<evidence type="ECO:0000313" key="9">
    <source>
        <dbReference type="Proteomes" id="UP000683557"/>
    </source>
</evidence>
<feature type="transmembrane region" description="Helical" evidence="5">
    <location>
        <begin position="465"/>
        <end position="486"/>
    </location>
</feature>
<reference evidence="8 9" key="1">
    <citation type="submission" date="2021-06" db="EMBL/GenBank/DDBJ databases">
        <title>Gemonas diversity in paddy soil.</title>
        <authorList>
            <person name="Liu G."/>
        </authorList>
    </citation>
    <scope>NUCLEOTIDE SEQUENCE [LARGE SCALE GENOMIC DNA]</scope>
    <source>
        <strain evidence="8 9">RG10</strain>
    </source>
</reference>
<dbReference type="InterPro" id="IPR003660">
    <property type="entry name" value="HAMP_dom"/>
</dbReference>
<dbReference type="RefSeq" id="WP_216799676.1">
    <property type="nucleotide sequence ID" value="NZ_CP076723.1"/>
</dbReference>
<dbReference type="PANTHER" id="PTHR32089:SF112">
    <property type="entry name" value="LYSOZYME-LIKE PROTEIN-RELATED"/>
    <property type="match status" value="1"/>
</dbReference>
<dbReference type="InterPro" id="IPR004089">
    <property type="entry name" value="MCPsignal_dom"/>
</dbReference>
<keyword evidence="5" id="KW-0472">Membrane</keyword>
<evidence type="ECO:0000259" key="7">
    <source>
        <dbReference type="PROSITE" id="PS50885"/>
    </source>
</evidence>
<evidence type="ECO:0000256" key="5">
    <source>
        <dbReference type="SAM" id="Phobius"/>
    </source>
</evidence>
<dbReference type="SMART" id="SM00304">
    <property type="entry name" value="HAMP"/>
    <property type="match status" value="1"/>
</dbReference>
<dbReference type="SMART" id="SM00283">
    <property type="entry name" value="MA"/>
    <property type="match status" value="1"/>
</dbReference>
<dbReference type="CDD" id="cd06225">
    <property type="entry name" value="HAMP"/>
    <property type="match status" value="1"/>
</dbReference>
<dbReference type="Proteomes" id="UP000683557">
    <property type="component" value="Chromosome"/>
</dbReference>
<dbReference type="Pfam" id="PF00672">
    <property type="entry name" value="HAMP"/>
    <property type="match status" value="1"/>
</dbReference>
<protein>
    <submittedName>
        <fullName evidence="8">Methyl-accepting chemotaxis protein</fullName>
    </submittedName>
</protein>
<feature type="domain" description="Methyl-accepting transducer" evidence="6">
    <location>
        <begin position="544"/>
        <end position="780"/>
    </location>
</feature>
<accession>A0ABX8J891</accession>
<proteinExistence type="inferred from homology"/>
<keyword evidence="5" id="KW-0812">Transmembrane</keyword>
<evidence type="ECO:0000259" key="6">
    <source>
        <dbReference type="PROSITE" id="PS50111"/>
    </source>
</evidence>
<comment type="similarity">
    <text evidence="2">Belongs to the methyl-accepting chemotaxis (MCP) protein family.</text>
</comment>
<dbReference type="Pfam" id="PF00015">
    <property type="entry name" value="MCPsignal"/>
    <property type="match status" value="1"/>
</dbReference>
<organism evidence="8 9">
    <name type="scientific">Geomonas oryzisoli</name>
    <dbReference type="NCBI Taxonomy" id="2847992"/>
    <lineage>
        <taxon>Bacteria</taxon>
        <taxon>Pseudomonadati</taxon>
        <taxon>Thermodesulfobacteriota</taxon>
        <taxon>Desulfuromonadia</taxon>
        <taxon>Geobacterales</taxon>
        <taxon>Geobacteraceae</taxon>
        <taxon>Geomonas</taxon>
    </lineage>
</organism>
<feature type="domain" description="HAMP" evidence="7">
    <location>
        <begin position="487"/>
        <end position="539"/>
    </location>
</feature>
<dbReference type="EMBL" id="CP076723">
    <property type="protein sequence ID" value="QWV92919.1"/>
    <property type="molecule type" value="Genomic_DNA"/>
</dbReference>
<sequence>MTIKTKLTLNVVTVILIVAGVAIASIVGMRFVDSKLQDLTQRSTPFQMRTVEFQRQIQEATADLIKASVSRNRSEFEAAKTESDKSLAQVETGQGALQALSGDVKLEAHQALTGIAGEIFTVTRGKLKAEEDAAAANKSITERIREATARLKELDAKIKGLQSASSSSYSRSVTETKGVSDRVRNVEALKLTLKDFHLGLLEVSKTQSKKAVLISLAKCNSAMNKALQNEIAKSSGSISADLKYLNGRIAPFGKAQTAAIEPGVTDTSARDQLFAEITQKMNAVNLVLEQEAAMASDTLSSESRKQSSYFNNSTVATSVMAGNSELLSLGLKVDGLASRLFTAGSAKDVDAIEAELNGIFGRVGQVDAQLAKALAKLNARGEAALLHQAEGALSTIKGLLFVKDGVLSKIRNRLDMEAKAATAMGKLREIVKQQAESGQKTVSVAQVDQEKAITTVNKMVRFSTLLIAAISVGAVIFGIIFGIWVYRSISRPLAQLLGVSQAVAKGDLGVRIDSNNGDEVGKVQTAMAEMVDNLRGMVGKIKDATQSLASSSEELSATAVALEQGAEEQTARIDQSATAMTEMTQTTMEVARNSSDTSDAATQMKGIAERGKLAMQETAQELDRFAESVNQAAQKVESLGKQSEEISDVVTLINDIANQTNLLALNAAIEAARAGEQGRGFAVVADNVRELAERTSTATQEISQTVKTMQNSVRSSVDYMQEERESVLKVQGQVQQTLVAIGEIVSYVEQVADMVQRIAVAAEEQSSTSGEVSQNMEGVHQIAKELRSSFTDIRHSSGSLSQLATELNGMVGWFRV</sequence>
<keyword evidence="5" id="KW-1133">Transmembrane helix</keyword>
<keyword evidence="9" id="KW-1185">Reference proteome</keyword>
<evidence type="ECO:0000256" key="2">
    <source>
        <dbReference type="ARBA" id="ARBA00029447"/>
    </source>
</evidence>
<dbReference type="PANTHER" id="PTHR32089">
    <property type="entry name" value="METHYL-ACCEPTING CHEMOTAXIS PROTEIN MCPB"/>
    <property type="match status" value="1"/>
</dbReference>